<keyword evidence="2" id="KW-0963">Cytoplasm</keyword>
<feature type="domain" description="AIP/AIPL N-terminal FKBP-type PPIase" evidence="6">
    <location>
        <begin position="91"/>
        <end position="245"/>
    </location>
</feature>
<organism evidence="7 8">
    <name type="scientific">Schistosoma bovis</name>
    <name type="common">Blood fluke</name>
    <dbReference type="NCBI Taxonomy" id="6184"/>
    <lineage>
        <taxon>Eukaryota</taxon>
        <taxon>Metazoa</taxon>
        <taxon>Spiralia</taxon>
        <taxon>Lophotrochozoa</taxon>
        <taxon>Platyhelminthes</taxon>
        <taxon>Trematoda</taxon>
        <taxon>Digenea</taxon>
        <taxon>Strigeidida</taxon>
        <taxon>Schistosomatoidea</taxon>
        <taxon>Schistosomatidae</taxon>
        <taxon>Schistosoma</taxon>
    </lineage>
</organism>
<feature type="region of interest" description="Disordered" evidence="5">
    <location>
        <begin position="1"/>
        <end position="49"/>
    </location>
</feature>
<dbReference type="Gene3D" id="1.25.40.10">
    <property type="entry name" value="Tetratricopeptide repeat domain"/>
    <property type="match status" value="2"/>
</dbReference>
<dbReference type="STRING" id="6184.A0A430QS35"/>
<name>A0A430QS35_SCHBO</name>
<dbReference type="Pfam" id="PF23322">
    <property type="entry name" value="PPIase_AIP"/>
    <property type="match status" value="1"/>
</dbReference>
<evidence type="ECO:0000259" key="6">
    <source>
        <dbReference type="Pfam" id="PF23322"/>
    </source>
</evidence>
<dbReference type="InterPro" id="IPR056277">
    <property type="entry name" value="PPIase_AIP"/>
</dbReference>
<keyword evidence="4" id="KW-0802">TPR repeat</keyword>
<dbReference type="Gene3D" id="3.10.50.40">
    <property type="match status" value="1"/>
</dbReference>
<evidence type="ECO:0000313" key="7">
    <source>
        <dbReference type="EMBL" id="RTG90457.1"/>
    </source>
</evidence>
<protein>
    <submittedName>
        <fullName evidence="7">AH receptor-interacting protein</fullName>
    </submittedName>
</protein>
<dbReference type="SUPFAM" id="SSF54534">
    <property type="entry name" value="FKBP-like"/>
    <property type="match status" value="1"/>
</dbReference>
<gene>
    <name evidence="7" type="ORF">DC041_0007161</name>
</gene>
<evidence type="ECO:0000256" key="3">
    <source>
        <dbReference type="ARBA" id="ARBA00022737"/>
    </source>
</evidence>
<dbReference type="EMBL" id="QMKO01001444">
    <property type="protein sequence ID" value="RTG90457.1"/>
    <property type="molecule type" value="Genomic_DNA"/>
</dbReference>
<evidence type="ECO:0000256" key="2">
    <source>
        <dbReference type="ARBA" id="ARBA00022490"/>
    </source>
</evidence>
<dbReference type="InterPro" id="IPR046357">
    <property type="entry name" value="PPIase_dom_sf"/>
</dbReference>
<dbReference type="GO" id="GO:0005737">
    <property type="term" value="C:cytoplasm"/>
    <property type="evidence" value="ECO:0007669"/>
    <property type="project" value="UniProtKB-SubCell"/>
</dbReference>
<feature type="compositionally biased region" description="Basic residues" evidence="5">
    <location>
        <begin position="31"/>
        <end position="45"/>
    </location>
</feature>
<dbReference type="Proteomes" id="UP000290809">
    <property type="component" value="Unassembled WGS sequence"/>
</dbReference>
<comment type="caution">
    <text evidence="7">The sequence shown here is derived from an EMBL/GenBank/DDBJ whole genome shotgun (WGS) entry which is preliminary data.</text>
</comment>
<dbReference type="SUPFAM" id="SSF48452">
    <property type="entry name" value="TPR-like"/>
    <property type="match status" value="2"/>
</dbReference>
<evidence type="ECO:0000256" key="4">
    <source>
        <dbReference type="ARBA" id="ARBA00022803"/>
    </source>
</evidence>
<reference evidence="7 8" key="1">
    <citation type="journal article" date="2019" name="PLoS Pathog.">
        <title>Genome sequence of the bovine parasite Schistosoma bovis Tanzania.</title>
        <authorList>
            <person name="Oey H."/>
            <person name="Zakrzewski M."/>
            <person name="Gobert G."/>
            <person name="Gravermann K."/>
            <person name="Stoye J."/>
            <person name="Jones M."/>
            <person name="Mcmanus D."/>
            <person name="Krause L."/>
        </authorList>
    </citation>
    <scope>NUCLEOTIDE SEQUENCE [LARGE SCALE GENOMIC DNA]</scope>
    <source>
        <strain evidence="7 8">TAN1997</strain>
    </source>
</reference>
<dbReference type="PANTHER" id="PTHR11242">
    <property type="entry name" value="ARYL HYDROCARBON RECEPTOR INTERACTING PROTEIN RELATED"/>
    <property type="match status" value="1"/>
</dbReference>
<keyword evidence="3" id="KW-0677">Repeat</keyword>
<keyword evidence="8" id="KW-1185">Reference proteome</keyword>
<sequence>MECLSSESSAVCDNQATNNIRNSKPKSDASKKKKTSKKSHHHCSHKQNNNDCCKTACKPDVLRNLSTVIQNWKLGDKAPCHKTANIESTFKNIEKRIIHGSVEKVSPDCQAPGGGLAYPKETKFIFHYQIRKLDEDRTVIDDTRRYGKTMEVYSGKEFQLEFWEQCLGTMLPGEVSSFVVPPERLASFPAVNKKLRDYMLNKKDHSAKHCCGLMSLQEQGGLGYPDLDELMMKPEALEFIFDLVKVEIPGTGSRKETWIMTPEEKLETVPVLREEGNQLYNRGEYNKAAACYSEALGILEQLVLREKPGEPEWIVLDKVEIPGTGSRKETWIMTPEEKLETVPVLREEGNQLYNRGEYNKAAACYSEALGILEQLVLREKPGEPEWIVLDKLQIPLFVNLAQCQFKEKDYYAVIKNTTEALSRDPTNVKALYRRSKAYIETWDFDLAAEDLRKLAICRPEMKNTVENELNIIEAKRVNEEIKGRQKLAGKLFACPKSVAESNIL</sequence>
<dbReference type="GO" id="GO:0003755">
    <property type="term" value="F:peptidyl-prolyl cis-trans isomerase activity"/>
    <property type="evidence" value="ECO:0007669"/>
    <property type="project" value="InterPro"/>
</dbReference>
<comment type="subcellular location">
    <subcellularLocation>
        <location evidence="1">Cytoplasm</location>
    </subcellularLocation>
</comment>
<evidence type="ECO:0000313" key="8">
    <source>
        <dbReference type="Proteomes" id="UP000290809"/>
    </source>
</evidence>
<dbReference type="InterPro" id="IPR011990">
    <property type="entry name" value="TPR-like_helical_dom_sf"/>
</dbReference>
<dbReference type="InterPro" id="IPR039663">
    <property type="entry name" value="AIP/AIPL1/TTC9"/>
</dbReference>
<evidence type="ECO:0000256" key="1">
    <source>
        <dbReference type="ARBA" id="ARBA00004496"/>
    </source>
</evidence>
<feature type="compositionally biased region" description="Polar residues" evidence="5">
    <location>
        <begin position="1"/>
        <end position="22"/>
    </location>
</feature>
<evidence type="ECO:0000256" key="5">
    <source>
        <dbReference type="SAM" id="MobiDB-lite"/>
    </source>
</evidence>
<dbReference type="SMART" id="SM00028">
    <property type="entry name" value="TPR"/>
    <property type="match status" value="4"/>
</dbReference>
<dbReference type="FunFam" id="1.25.40.10:FF:000052">
    <property type="entry name" value="Aryl-hydrocarbon-interacting protein-like 1"/>
    <property type="match status" value="1"/>
</dbReference>
<dbReference type="PANTHER" id="PTHR11242:SF0">
    <property type="entry name" value="TPR_REGION DOMAIN-CONTAINING PROTEIN"/>
    <property type="match status" value="1"/>
</dbReference>
<dbReference type="InterPro" id="IPR019734">
    <property type="entry name" value="TPR_rpt"/>
</dbReference>
<proteinExistence type="predicted"/>
<dbReference type="AlphaFoldDB" id="A0A430QS35"/>
<accession>A0A430QS35</accession>
<keyword evidence="7" id="KW-0675">Receptor</keyword>